<feature type="transmembrane region" description="Helical" evidence="10">
    <location>
        <begin position="170"/>
        <end position="190"/>
    </location>
</feature>
<feature type="transmembrane region" description="Helical" evidence="10">
    <location>
        <begin position="50"/>
        <end position="74"/>
    </location>
</feature>
<dbReference type="InterPro" id="IPR002528">
    <property type="entry name" value="MATE_fam"/>
</dbReference>
<evidence type="ECO:0000256" key="4">
    <source>
        <dbReference type="ARBA" id="ARBA00022448"/>
    </source>
</evidence>
<feature type="transmembrane region" description="Helical" evidence="10">
    <location>
        <begin position="138"/>
        <end position="158"/>
    </location>
</feature>
<comment type="similarity">
    <text evidence="2">Belongs to the multi antimicrobial extrusion (MATE) (TC 2.A.66.1) family. MepA subfamily.</text>
</comment>
<feature type="transmembrane region" description="Helical" evidence="10">
    <location>
        <begin position="21"/>
        <end position="38"/>
    </location>
</feature>
<dbReference type="PANTHER" id="PTHR43823">
    <property type="entry name" value="SPORULATION PROTEIN YKVU"/>
    <property type="match status" value="1"/>
</dbReference>
<protein>
    <recommendedName>
        <fullName evidence="3">Multidrug export protein MepA</fullName>
    </recommendedName>
</protein>
<evidence type="ECO:0000313" key="11">
    <source>
        <dbReference type="EMBL" id="HIU55404.1"/>
    </source>
</evidence>
<keyword evidence="8 10" id="KW-0472">Membrane</keyword>
<feature type="transmembrane region" description="Helical" evidence="10">
    <location>
        <begin position="239"/>
        <end position="261"/>
    </location>
</feature>
<gene>
    <name evidence="11" type="ORF">IAB03_06325</name>
</gene>
<keyword evidence="6 10" id="KW-0812">Transmembrane</keyword>
<proteinExistence type="inferred from homology"/>
<dbReference type="GO" id="GO:0046677">
    <property type="term" value="P:response to antibiotic"/>
    <property type="evidence" value="ECO:0007669"/>
    <property type="project" value="UniProtKB-KW"/>
</dbReference>
<dbReference type="EMBL" id="DVNA01000142">
    <property type="protein sequence ID" value="HIU55404.1"/>
    <property type="molecule type" value="Genomic_DNA"/>
</dbReference>
<dbReference type="CDD" id="cd13143">
    <property type="entry name" value="MATE_MepA_like"/>
    <property type="match status" value="1"/>
</dbReference>
<feature type="transmembrane region" description="Helical" evidence="10">
    <location>
        <begin position="196"/>
        <end position="218"/>
    </location>
</feature>
<dbReference type="Proteomes" id="UP000824112">
    <property type="component" value="Unassembled WGS sequence"/>
</dbReference>
<dbReference type="Pfam" id="PF01554">
    <property type="entry name" value="MatE"/>
    <property type="match status" value="2"/>
</dbReference>
<keyword evidence="5" id="KW-1003">Cell membrane</keyword>
<feature type="transmembrane region" description="Helical" evidence="10">
    <location>
        <begin position="273"/>
        <end position="295"/>
    </location>
</feature>
<evidence type="ECO:0000256" key="2">
    <source>
        <dbReference type="ARBA" id="ARBA00008417"/>
    </source>
</evidence>
<sequence>MDTERSKKLGTESIGKLLWSYSIPSIISMVAVALYNIVDRIFIGQGVGPLAISGLALTLPLMTLITAIGTLVGVGAASRMSIVLGKGDVEWARNILGNALILTFIMSAIFITLALAYMEEILVIFGGSEQTIPYAREFLQLVIPGSLFSNLSFSLSGLMRASGYPIKSMVVIISGVVLNVILAALFIFVFNMGIRGAALATVISMFLSALFAISHFCLPGSYIRFFRRCFKLKFFIIRNIVSIGLAPFLLNVVASSVNALLNVSLVSYGGDLAVGAFGIINSYMLFVVMIVMGLCQGMQPIVGYNYGAEKRERVKQTLKLTIQVASIIVVSGFVLGELFTSQLVRAFTDNEELMDITERGMRITFALMPLIGFQITTANFFQFISKAGIAIILSLSRQLIFLMPAIYICSRLWGLTGVWMAIPASDFFSTFITALALWKVRSIFVDKPSLAIQPNLQGNG</sequence>
<dbReference type="AlphaFoldDB" id="A0A9D1M854"/>
<keyword evidence="9" id="KW-0046">Antibiotic resistance</keyword>
<accession>A0A9D1M854</accession>
<dbReference type="InterPro" id="IPR045070">
    <property type="entry name" value="MATE_MepA-like"/>
</dbReference>
<dbReference type="GO" id="GO:0042910">
    <property type="term" value="F:xenobiotic transmembrane transporter activity"/>
    <property type="evidence" value="ECO:0007669"/>
    <property type="project" value="InterPro"/>
</dbReference>
<evidence type="ECO:0000256" key="3">
    <source>
        <dbReference type="ARBA" id="ARBA00022106"/>
    </source>
</evidence>
<reference evidence="11" key="2">
    <citation type="journal article" date="2021" name="PeerJ">
        <title>Extensive microbial diversity within the chicken gut microbiome revealed by metagenomics and culture.</title>
        <authorList>
            <person name="Gilroy R."/>
            <person name="Ravi A."/>
            <person name="Getino M."/>
            <person name="Pursley I."/>
            <person name="Horton D.L."/>
            <person name="Alikhan N.F."/>
            <person name="Baker D."/>
            <person name="Gharbi K."/>
            <person name="Hall N."/>
            <person name="Watson M."/>
            <person name="Adriaenssens E.M."/>
            <person name="Foster-Nyarko E."/>
            <person name="Jarju S."/>
            <person name="Secka A."/>
            <person name="Antonio M."/>
            <person name="Oren A."/>
            <person name="Chaudhuri R.R."/>
            <person name="La Ragione R."/>
            <person name="Hildebrand F."/>
            <person name="Pallen M.J."/>
        </authorList>
    </citation>
    <scope>NUCLEOTIDE SEQUENCE</scope>
    <source>
        <strain evidence="11">CHK158-818</strain>
    </source>
</reference>
<evidence type="ECO:0000256" key="1">
    <source>
        <dbReference type="ARBA" id="ARBA00004651"/>
    </source>
</evidence>
<evidence type="ECO:0000256" key="7">
    <source>
        <dbReference type="ARBA" id="ARBA00022989"/>
    </source>
</evidence>
<feature type="transmembrane region" description="Helical" evidence="10">
    <location>
        <begin position="95"/>
        <end position="118"/>
    </location>
</feature>
<feature type="transmembrane region" description="Helical" evidence="10">
    <location>
        <begin position="320"/>
        <end position="340"/>
    </location>
</feature>
<dbReference type="PIRSF" id="PIRSF006603">
    <property type="entry name" value="DinF"/>
    <property type="match status" value="1"/>
</dbReference>
<organism evidence="11 12">
    <name type="scientific">Candidatus Gallibacteroides avistercoris</name>
    <dbReference type="NCBI Taxonomy" id="2840833"/>
    <lineage>
        <taxon>Bacteria</taxon>
        <taxon>Pseudomonadati</taxon>
        <taxon>Bacteroidota</taxon>
        <taxon>Bacteroidia</taxon>
        <taxon>Bacteroidales</taxon>
        <taxon>Bacteroidaceae</taxon>
        <taxon>Bacteroidaceae incertae sedis</taxon>
        <taxon>Candidatus Gallibacteroides</taxon>
    </lineage>
</organism>
<dbReference type="NCBIfam" id="TIGR00797">
    <property type="entry name" value="matE"/>
    <property type="match status" value="1"/>
</dbReference>
<dbReference type="PANTHER" id="PTHR43823:SF3">
    <property type="entry name" value="MULTIDRUG EXPORT PROTEIN MEPA"/>
    <property type="match status" value="1"/>
</dbReference>
<evidence type="ECO:0000256" key="5">
    <source>
        <dbReference type="ARBA" id="ARBA00022475"/>
    </source>
</evidence>
<reference evidence="11" key="1">
    <citation type="submission" date="2020-10" db="EMBL/GenBank/DDBJ databases">
        <authorList>
            <person name="Gilroy R."/>
        </authorList>
    </citation>
    <scope>NUCLEOTIDE SEQUENCE</scope>
    <source>
        <strain evidence="11">CHK158-818</strain>
    </source>
</reference>
<keyword evidence="4" id="KW-0813">Transport</keyword>
<name>A0A9D1M854_9BACT</name>
<dbReference type="InterPro" id="IPR051327">
    <property type="entry name" value="MATE_MepA_subfamily"/>
</dbReference>
<comment type="caution">
    <text evidence="11">The sequence shown here is derived from an EMBL/GenBank/DDBJ whole genome shotgun (WGS) entry which is preliminary data.</text>
</comment>
<evidence type="ECO:0000256" key="6">
    <source>
        <dbReference type="ARBA" id="ARBA00022692"/>
    </source>
</evidence>
<evidence type="ECO:0000313" key="12">
    <source>
        <dbReference type="Proteomes" id="UP000824112"/>
    </source>
</evidence>
<keyword evidence="7 10" id="KW-1133">Transmembrane helix</keyword>
<dbReference type="GO" id="GO:0005886">
    <property type="term" value="C:plasma membrane"/>
    <property type="evidence" value="ECO:0007669"/>
    <property type="project" value="UniProtKB-SubCell"/>
</dbReference>
<comment type="subcellular location">
    <subcellularLocation>
        <location evidence="1">Cell membrane</location>
        <topology evidence="1">Multi-pass membrane protein</topology>
    </subcellularLocation>
</comment>
<dbReference type="GO" id="GO:0015297">
    <property type="term" value="F:antiporter activity"/>
    <property type="evidence" value="ECO:0007669"/>
    <property type="project" value="InterPro"/>
</dbReference>
<evidence type="ECO:0000256" key="8">
    <source>
        <dbReference type="ARBA" id="ARBA00023136"/>
    </source>
</evidence>
<evidence type="ECO:0000256" key="9">
    <source>
        <dbReference type="ARBA" id="ARBA00023251"/>
    </source>
</evidence>
<evidence type="ECO:0000256" key="10">
    <source>
        <dbReference type="SAM" id="Phobius"/>
    </source>
</evidence>
<dbReference type="InterPro" id="IPR048279">
    <property type="entry name" value="MdtK-like"/>
</dbReference>